<dbReference type="AlphaFoldDB" id="A0A1H3FA45"/>
<evidence type="ECO:0000313" key="2">
    <source>
        <dbReference type="Proteomes" id="UP000198640"/>
    </source>
</evidence>
<name>A0A1H3FA45_9PROT</name>
<accession>A0A1H3FA45</accession>
<proteinExistence type="predicted"/>
<gene>
    <name evidence="1" type="ORF">SAMN05421881_101130</name>
</gene>
<dbReference type="OrthoDB" id="6157808at2"/>
<organism evidence="1 2">
    <name type="scientific">Nitrosomonas halophila</name>
    <dbReference type="NCBI Taxonomy" id="44576"/>
    <lineage>
        <taxon>Bacteria</taxon>
        <taxon>Pseudomonadati</taxon>
        <taxon>Pseudomonadota</taxon>
        <taxon>Betaproteobacteria</taxon>
        <taxon>Nitrosomonadales</taxon>
        <taxon>Nitrosomonadaceae</taxon>
        <taxon>Nitrosomonas</taxon>
    </lineage>
</organism>
<evidence type="ECO:0000313" key="1">
    <source>
        <dbReference type="EMBL" id="SDX87876.1"/>
    </source>
</evidence>
<sequence length="271" mass="29006">MRMLAEDAVKNASLTASSTASGFSVENLKTDKRSSCWRSTAISSQTITATWPSPQTINAVGIAFANFLVGSTVRARLFTNTADGSPVVDSGVQIINFVYPPPAGFAANNMSSFAYGGGNYFFLPVTQASVRKLEIIVTNPAGVDAFIEMARLVAGQASQINSGMSFGSEVGFKDQSRVDRTDGGDTVIDRRPVSKTISLDLSLLTSAERAIVQAIARRNSVHTPVFISAYEKTSDLPTKMDYQIYGYLTGQRGISLESAIYSALKLGVEEI</sequence>
<keyword evidence="2" id="KW-1185">Reference proteome</keyword>
<dbReference type="InterPro" id="IPR008979">
    <property type="entry name" value="Galactose-bd-like_sf"/>
</dbReference>
<dbReference type="Proteomes" id="UP000198640">
    <property type="component" value="Unassembled WGS sequence"/>
</dbReference>
<protein>
    <submittedName>
        <fullName evidence="1">Uncharacterized protein</fullName>
    </submittedName>
</protein>
<dbReference type="RefSeq" id="WP_090412450.1">
    <property type="nucleotide sequence ID" value="NZ_FNOY01000011.1"/>
</dbReference>
<dbReference type="SUPFAM" id="SSF49785">
    <property type="entry name" value="Galactose-binding domain-like"/>
    <property type="match status" value="1"/>
</dbReference>
<dbReference type="EMBL" id="FNOY01000011">
    <property type="protein sequence ID" value="SDX87876.1"/>
    <property type="molecule type" value="Genomic_DNA"/>
</dbReference>
<reference evidence="1 2" key="1">
    <citation type="submission" date="2016-10" db="EMBL/GenBank/DDBJ databases">
        <authorList>
            <person name="de Groot N.N."/>
        </authorList>
    </citation>
    <scope>NUCLEOTIDE SEQUENCE [LARGE SCALE GENOMIC DNA]</scope>
    <source>
        <strain evidence="1 2">Nm1</strain>
    </source>
</reference>
<dbReference type="STRING" id="44576.SAMN05421881_101130"/>